<proteinExistence type="predicted"/>
<gene>
    <name evidence="2" type="ORF">BU204_21210</name>
</gene>
<sequence length="754" mass="76307">MRFELPNAVSVMNNAVAAVGAEGDAWEVIGTQLDQPIDEVLPAYDKKLELGLDPSGGDKRLEICGLRWGPIGKDVARLNGLAAAIENIAGVIRSGKEQLAHDWKGEAYDAFRAAIEKVEKTLTDYSEAVRTTAAGLDTALTGIQTGYTAYRDDSLDTHLNFDGLTPPQDWRKVEDGDFEKFAAMCDVQGGHFIDCQKNNDEQKSHLSGRIITKQNFEDALNWVCQDNASLVIGQYQQLARWGHEERSAVSRKINGWYRATDQLKEHVDLLLKEALENLRIIAEVKPFANLSLPGAAAASPGPYPGSGPSTGSSGGPSAGSYPSYPSPASDTTSLPGAAPVSDTAPVPGAASDPASVSGSAPVPGTAPASDTAPVSGTGPASDPAAIPGTAPASDTAPVPGAPAPDPVPGTVQIKDADRTISVAPPDGTGHVRLTVEDGAGRTKSYDLDFTTASGQSSAAPTTEAEPKAERVPAGTSGRCVIEDGPVTITAELSLFDPDTVTVTVAEGSGKPTTYTLDFAAPASPESATGEPPSSTPTAEDHPAPDAPTEAPGVESAPADRSVSPGPAERVPAQAADGGPPAGMDSAGADRPAGERPGATDPASGDRQTGAERAIGGEPTPVTGRAGADGDGSERRPPHPSPVGSTAPSVAGTEAPEPAAAGSGHRWNQDPSGTLSGVLVPQQPGGEAALPSAGAGEPAGAAGAGIPPVASSAGGSTEGTGRAGTGWSVHGDLFDSADPVYSMHGVLGEDDLKSG</sequence>
<dbReference type="STRING" id="1912961.BU204_21210"/>
<evidence type="ECO:0000313" key="2">
    <source>
        <dbReference type="EMBL" id="OLF15633.1"/>
    </source>
</evidence>
<dbReference type="SUPFAM" id="SSF140453">
    <property type="entry name" value="EsxAB dimer-like"/>
    <property type="match status" value="1"/>
</dbReference>
<evidence type="ECO:0000256" key="1">
    <source>
        <dbReference type="SAM" id="MobiDB-lite"/>
    </source>
</evidence>
<keyword evidence="3" id="KW-1185">Reference proteome</keyword>
<feature type="region of interest" description="Disordered" evidence="1">
    <location>
        <begin position="297"/>
        <end position="411"/>
    </location>
</feature>
<feature type="compositionally biased region" description="Low complexity" evidence="1">
    <location>
        <begin position="683"/>
        <end position="714"/>
    </location>
</feature>
<feature type="compositionally biased region" description="Low complexity" evidence="1">
    <location>
        <begin position="650"/>
        <end position="661"/>
    </location>
</feature>
<dbReference type="Gene3D" id="1.10.287.1060">
    <property type="entry name" value="ESAT-6-like"/>
    <property type="match status" value="1"/>
</dbReference>
<organism evidence="2 3">
    <name type="scientific">Actinophytocola xanthii</name>
    <dbReference type="NCBI Taxonomy" id="1912961"/>
    <lineage>
        <taxon>Bacteria</taxon>
        <taxon>Bacillati</taxon>
        <taxon>Actinomycetota</taxon>
        <taxon>Actinomycetes</taxon>
        <taxon>Pseudonocardiales</taxon>
        <taxon>Pseudonocardiaceae</taxon>
    </lineage>
</organism>
<comment type="caution">
    <text evidence="2">The sequence shown here is derived from an EMBL/GenBank/DDBJ whole genome shotgun (WGS) entry which is preliminary data.</text>
</comment>
<dbReference type="Proteomes" id="UP000185596">
    <property type="component" value="Unassembled WGS sequence"/>
</dbReference>
<protein>
    <submittedName>
        <fullName evidence="2">Uncharacterized protein</fullName>
    </submittedName>
</protein>
<feature type="region of interest" description="Disordered" evidence="1">
    <location>
        <begin position="506"/>
        <end position="754"/>
    </location>
</feature>
<dbReference type="OrthoDB" id="3692636at2"/>
<accession>A0A1Q8CMP7</accession>
<feature type="region of interest" description="Disordered" evidence="1">
    <location>
        <begin position="449"/>
        <end position="478"/>
    </location>
</feature>
<dbReference type="InterPro" id="IPR036689">
    <property type="entry name" value="ESAT-6-like_sf"/>
</dbReference>
<feature type="compositionally biased region" description="Low complexity" evidence="1">
    <location>
        <begin position="318"/>
        <end position="329"/>
    </location>
</feature>
<name>A0A1Q8CMP7_9PSEU</name>
<dbReference type="EMBL" id="MSIE01000039">
    <property type="protein sequence ID" value="OLF15633.1"/>
    <property type="molecule type" value="Genomic_DNA"/>
</dbReference>
<feature type="compositionally biased region" description="Low complexity" evidence="1">
    <location>
        <begin position="297"/>
        <end position="311"/>
    </location>
</feature>
<evidence type="ECO:0000313" key="3">
    <source>
        <dbReference type="Proteomes" id="UP000185596"/>
    </source>
</evidence>
<dbReference type="AlphaFoldDB" id="A0A1Q8CMP7"/>
<dbReference type="RefSeq" id="WP_075127460.1">
    <property type="nucleotide sequence ID" value="NZ_MSIE01000039.1"/>
</dbReference>
<feature type="compositionally biased region" description="Low complexity" evidence="1">
    <location>
        <begin position="571"/>
        <end position="589"/>
    </location>
</feature>
<reference evidence="2 3" key="1">
    <citation type="submission" date="2016-12" db="EMBL/GenBank/DDBJ databases">
        <title>The draft genome sequence of Actinophytocola sp. 11-183.</title>
        <authorList>
            <person name="Wang W."/>
            <person name="Yuan L."/>
        </authorList>
    </citation>
    <scope>NUCLEOTIDE SEQUENCE [LARGE SCALE GENOMIC DNA]</scope>
    <source>
        <strain evidence="2 3">11-183</strain>
    </source>
</reference>